<gene>
    <name evidence="7" type="ORF">NEZAVI_LOCUS4337</name>
</gene>
<dbReference type="Pfam" id="PF13414">
    <property type="entry name" value="TPR_11"/>
    <property type="match status" value="1"/>
</dbReference>
<dbReference type="InterPro" id="IPR011990">
    <property type="entry name" value="TPR-like_helical_dom_sf"/>
</dbReference>
<dbReference type="PROSITE" id="PS50293">
    <property type="entry name" value="TPR_REGION"/>
    <property type="match status" value="1"/>
</dbReference>
<dbReference type="PANTHER" id="PTHR45831:SF2">
    <property type="entry name" value="LD24721P"/>
    <property type="match status" value="1"/>
</dbReference>
<dbReference type="PANTHER" id="PTHR45831">
    <property type="entry name" value="LD24721P"/>
    <property type="match status" value="1"/>
</dbReference>
<feature type="repeat" description="TPR" evidence="4">
    <location>
        <begin position="83"/>
        <end position="116"/>
    </location>
</feature>
<dbReference type="PROSITE" id="PS50005">
    <property type="entry name" value="TPR"/>
    <property type="match status" value="2"/>
</dbReference>
<evidence type="ECO:0000256" key="3">
    <source>
        <dbReference type="ARBA" id="ARBA00022803"/>
    </source>
</evidence>
<dbReference type="EMBL" id="OV725078">
    <property type="protein sequence ID" value="CAH1393711.1"/>
    <property type="molecule type" value="Genomic_DNA"/>
</dbReference>
<feature type="domain" description="SGTA homodimerisation" evidence="6">
    <location>
        <begin position="8"/>
        <end position="60"/>
    </location>
</feature>
<keyword evidence="8" id="KW-1185">Reference proteome</keyword>
<keyword evidence="3 4" id="KW-0802">TPR repeat</keyword>
<name>A0A9P0EGU6_NEZVI</name>
<organism evidence="7 8">
    <name type="scientific">Nezara viridula</name>
    <name type="common">Southern green stink bug</name>
    <name type="synonym">Cimex viridulus</name>
    <dbReference type="NCBI Taxonomy" id="85310"/>
    <lineage>
        <taxon>Eukaryota</taxon>
        <taxon>Metazoa</taxon>
        <taxon>Ecdysozoa</taxon>
        <taxon>Arthropoda</taxon>
        <taxon>Hexapoda</taxon>
        <taxon>Insecta</taxon>
        <taxon>Pterygota</taxon>
        <taxon>Neoptera</taxon>
        <taxon>Paraneoptera</taxon>
        <taxon>Hemiptera</taxon>
        <taxon>Heteroptera</taxon>
        <taxon>Panheteroptera</taxon>
        <taxon>Pentatomomorpha</taxon>
        <taxon>Pentatomoidea</taxon>
        <taxon>Pentatomidae</taxon>
        <taxon>Pentatominae</taxon>
        <taxon>Nezara</taxon>
    </lineage>
</organism>
<dbReference type="Proteomes" id="UP001152798">
    <property type="component" value="Chromosome 2"/>
</dbReference>
<evidence type="ECO:0000259" key="6">
    <source>
        <dbReference type="Pfam" id="PF16546"/>
    </source>
</evidence>
<evidence type="ECO:0000313" key="8">
    <source>
        <dbReference type="Proteomes" id="UP001152798"/>
    </source>
</evidence>
<protein>
    <recommendedName>
        <fullName evidence="6">SGTA homodimerisation domain-containing protein</fullName>
    </recommendedName>
</protein>
<evidence type="ECO:0000256" key="5">
    <source>
        <dbReference type="SAM" id="MobiDB-lite"/>
    </source>
</evidence>
<dbReference type="InterPro" id="IPR047150">
    <property type="entry name" value="SGT"/>
</dbReference>
<feature type="compositionally biased region" description="Gly residues" evidence="5">
    <location>
        <begin position="323"/>
        <end position="335"/>
    </location>
</feature>
<dbReference type="InterPro" id="IPR032374">
    <property type="entry name" value="SGTA_dimer"/>
</dbReference>
<dbReference type="SUPFAM" id="SSF48452">
    <property type="entry name" value="TPR-like"/>
    <property type="match status" value="1"/>
</dbReference>
<dbReference type="Pfam" id="PF16546">
    <property type="entry name" value="SGTA_dimer"/>
    <property type="match status" value="1"/>
</dbReference>
<evidence type="ECO:0000313" key="7">
    <source>
        <dbReference type="EMBL" id="CAH1393711.1"/>
    </source>
</evidence>
<dbReference type="Gene3D" id="1.20.5.420">
    <property type="entry name" value="Immunoglobulin FC, subunit C"/>
    <property type="match status" value="1"/>
</dbReference>
<dbReference type="SMART" id="SM00028">
    <property type="entry name" value="TPR"/>
    <property type="match status" value="3"/>
</dbReference>
<keyword evidence="2" id="KW-0677">Repeat</keyword>
<comment type="similarity">
    <text evidence="1">Belongs to the SGT family.</text>
</comment>
<dbReference type="GO" id="GO:0016020">
    <property type="term" value="C:membrane"/>
    <property type="evidence" value="ECO:0007669"/>
    <property type="project" value="TreeGrafter"/>
</dbReference>
<dbReference type="Gene3D" id="1.25.40.10">
    <property type="entry name" value="Tetratricopeptide repeat domain"/>
    <property type="match status" value="1"/>
</dbReference>
<proteinExistence type="inferred from homology"/>
<dbReference type="GO" id="GO:0006620">
    <property type="term" value="P:post-translational protein targeting to endoplasmic reticulum membrane"/>
    <property type="evidence" value="ECO:0007669"/>
    <property type="project" value="TreeGrafter"/>
</dbReference>
<accession>A0A9P0EGU6</accession>
<dbReference type="GO" id="GO:0072380">
    <property type="term" value="C:TRC complex"/>
    <property type="evidence" value="ECO:0007669"/>
    <property type="project" value="TreeGrafter"/>
</dbReference>
<evidence type="ECO:0000256" key="1">
    <source>
        <dbReference type="ARBA" id="ARBA00008175"/>
    </source>
</evidence>
<feature type="region of interest" description="Disordered" evidence="5">
    <location>
        <begin position="312"/>
        <end position="346"/>
    </location>
</feature>
<dbReference type="AlphaFoldDB" id="A0A9P0EGU6"/>
<dbReference type="InterPro" id="IPR019734">
    <property type="entry name" value="TPR_rpt"/>
</dbReference>
<evidence type="ECO:0000256" key="4">
    <source>
        <dbReference type="PROSITE-ProRule" id="PRU00339"/>
    </source>
</evidence>
<reference evidence="7" key="1">
    <citation type="submission" date="2022-01" db="EMBL/GenBank/DDBJ databases">
        <authorList>
            <person name="King R."/>
        </authorList>
    </citation>
    <scope>NUCLEOTIDE SEQUENCE</scope>
</reference>
<dbReference type="GO" id="GO:0060090">
    <property type="term" value="F:molecular adaptor activity"/>
    <property type="evidence" value="ECO:0007669"/>
    <property type="project" value="TreeGrafter"/>
</dbReference>
<evidence type="ECO:0000256" key="2">
    <source>
        <dbReference type="ARBA" id="ARBA00022737"/>
    </source>
</evidence>
<feature type="repeat" description="TPR" evidence="4">
    <location>
        <begin position="151"/>
        <end position="184"/>
    </location>
</feature>
<dbReference type="OrthoDB" id="2335338at2759"/>
<sequence length="346" mass="37981">MDDVKLSVISSVLNFLRGEFHAGYLDSENAEGLEVAIHCLENIYNVSSVRRSNEPSLLEIYKFYYENSIHHRNDATEEEKLEGERFKVEGNAAMSGGQYLEALQLYSRAIECDPKNAVYYCNRAAAKSKLNDHAAAIRDCNIALELDPKYSKAYGRLGLAYCGLESYVYALENYKKAYDLEPDNIGYRRNLELAQQKVADLCCLNLEPHSHSETNISSTGGPNLGAHITDSESGVPPNRGSAQLPVDINLLLGNPQLVNIASQMLADPTMQNMMSSIISQESGTGMQALLQAGQNLARHMQTENPNFFNQLRQSFNPNNDPSGSGGMGGNMGGGDSEPSSSHDKKN</sequence>